<evidence type="ECO:0000259" key="11">
    <source>
        <dbReference type="Pfam" id="PF04101"/>
    </source>
</evidence>
<keyword evidence="2" id="KW-0132">Cell division</keyword>
<dbReference type="PANTHER" id="PTHR21015:SF22">
    <property type="entry name" value="GLYCOSYLTRANSFERASE"/>
    <property type="match status" value="1"/>
</dbReference>
<sequence>MVPALAVADALREAGHRVVFVGGDREEQRLVPEAGYELRRISVEGFSRTNPLKAARAGGRAVGAVRAARKVLKELRPDAVMGGGGYLAGVVGAAAVSRGVPLVLTEADSHLGVSNRMLHSRAHRVCLGFPIAGRDEPTFLVTGRPVPPPFADHAGARERFGLDERTPTVLVFGGSLGARSVNEAAVGGLAGLRAPALDGSGDTDVAVLHASGRRDFPELAPRVREAGGLAIDGDEAGTVALDDDRDGVSPKDVRVVAAGETIDAGGTDVPLIADAVPTDATAENVERAATYALYDYLSPLSPAIAACDLVVARSGGSIAEVTAHGRPAVLVPYPHAAADHQTANARWMADGGAAVVIADHELTAEGLRDTVSALLGDPARLRAMAEASAALARPDAARAIAAEVLAAAGG</sequence>
<dbReference type="InterPro" id="IPR007235">
    <property type="entry name" value="Glyco_trans_28_C"/>
</dbReference>
<dbReference type="GO" id="GO:0009252">
    <property type="term" value="P:peptidoglycan biosynthetic process"/>
    <property type="evidence" value="ECO:0007669"/>
    <property type="project" value="UniProtKB-KW"/>
</dbReference>
<keyword evidence="5" id="KW-0133">Cell shape</keyword>
<gene>
    <name evidence="12" type="ORF">UFOPK3564_03962</name>
</gene>
<evidence type="ECO:0000256" key="9">
    <source>
        <dbReference type="ARBA" id="ARBA00023316"/>
    </source>
</evidence>
<evidence type="ECO:0000256" key="1">
    <source>
        <dbReference type="ARBA" id="ARBA00022475"/>
    </source>
</evidence>
<dbReference type="PANTHER" id="PTHR21015">
    <property type="entry name" value="UDP-N-ACETYLGLUCOSAMINE--N-ACETYLMURAMYL-(PENTAPEPTIDE) PYROPHOSPHORYL-UNDECAPRENOL N-ACETYLGLUCOSAMINE TRANSFERASE 1"/>
    <property type="match status" value="1"/>
</dbReference>
<evidence type="ECO:0000256" key="4">
    <source>
        <dbReference type="ARBA" id="ARBA00022679"/>
    </source>
</evidence>
<dbReference type="InterPro" id="IPR006009">
    <property type="entry name" value="GlcNAc_MurG"/>
</dbReference>
<proteinExistence type="inferred from homology"/>
<keyword evidence="3" id="KW-0328">Glycosyltransferase</keyword>
<keyword evidence="4" id="KW-0808">Transferase</keyword>
<evidence type="ECO:0000256" key="7">
    <source>
        <dbReference type="ARBA" id="ARBA00023136"/>
    </source>
</evidence>
<accession>A0A6J7KUN0</accession>
<dbReference type="SUPFAM" id="SSF53756">
    <property type="entry name" value="UDP-Glycosyltransferase/glycogen phosphorylase"/>
    <property type="match status" value="2"/>
</dbReference>
<feature type="domain" description="Glycosyltransferase family 28 N-terminal" evidence="10">
    <location>
        <begin position="2"/>
        <end position="125"/>
    </location>
</feature>
<keyword evidence="6" id="KW-0573">Peptidoglycan synthesis</keyword>
<evidence type="ECO:0000259" key="10">
    <source>
        <dbReference type="Pfam" id="PF03033"/>
    </source>
</evidence>
<dbReference type="InterPro" id="IPR004276">
    <property type="entry name" value="GlycoTrans_28_N"/>
</dbReference>
<keyword evidence="9" id="KW-0961">Cell wall biogenesis/degradation</keyword>
<dbReference type="EMBL" id="CAFBMK010000458">
    <property type="protein sequence ID" value="CAB4959427.1"/>
    <property type="molecule type" value="Genomic_DNA"/>
</dbReference>
<evidence type="ECO:0000256" key="8">
    <source>
        <dbReference type="ARBA" id="ARBA00023306"/>
    </source>
</evidence>
<name>A0A6J7KUN0_9ZZZZ</name>
<evidence type="ECO:0000256" key="6">
    <source>
        <dbReference type="ARBA" id="ARBA00022984"/>
    </source>
</evidence>
<dbReference type="HAMAP" id="MF_00033">
    <property type="entry name" value="MurG"/>
    <property type="match status" value="1"/>
</dbReference>
<reference evidence="12" key="1">
    <citation type="submission" date="2020-05" db="EMBL/GenBank/DDBJ databases">
        <authorList>
            <person name="Chiriac C."/>
            <person name="Salcher M."/>
            <person name="Ghai R."/>
            <person name="Kavagutti S V."/>
        </authorList>
    </citation>
    <scope>NUCLEOTIDE SEQUENCE</scope>
</reference>
<keyword evidence="7" id="KW-0472">Membrane</keyword>
<dbReference type="GO" id="GO:0071555">
    <property type="term" value="P:cell wall organization"/>
    <property type="evidence" value="ECO:0007669"/>
    <property type="project" value="UniProtKB-KW"/>
</dbReference>
<dbReference type="Gene3D" id="3.40.50.2000">
    <property type="entry name" value="Glycogen Phosphorylase B"/>
    <property type="match status" value="2"/>
</dbReference>
<evidence type="ECO:0000256" key="2">
    <source>
        <dbReference type="ARBA" id="ARBA00022618"/>
    </source>
</evidence>
<dbReference type="GO" id="GO:0051301">
    <property type="term" value="P:cell division"/>
    <property type="evidence" value="ECO:0007669"/>
    <property type="project" value="UniProtKB-KW"/>
</dbReference>
<protein>
    <submittedName>
        <fullName evidence="12">Unannotated protein</fullName>
    </submittedName>
</protein>
<dbReference type="CDD" id="cd03785">
    <property type="entry name" value="GT28_MurG"/>
    <property type="match status" value="1"/>
</dbReference>
<dbReference type="Pfam" id="PF04101">
    <property type="entry name" value="Glyco_tran_28_C"/>
    <property type="match status" value="1"/>
</dbReference>
<feature type="domain" description="Glycosyl transferase family 28 C-terminal" evidence="11">
    <location>
        <begin position="289"/>
        <end position="398"/>
    </location>
</feature>
<evidence type="ECO:0000313" key="12">
    <source>
        <dbReference type="EMBL" id="CAB4959427.1"/>
    </source>
</evidence>
<dbReference type="AlphaFoldDB" id="A0A6J7KUN0"/>
<dbReference type="Pfam" id="PF03033">
    <property type="entry name" value="Glyco_transf_28"/>
    <property type="match status" value="1"/>
</dbReference>
<dbReference type="GO" id="GO:0050511">
    <property type="term" value="F:undecaprenyldiphospho-muramoylpentapeptide beta-N-acetylglucosaminyltransferase activity"/>
    <property type="evidence" value="ECO:0007669"/>
    <property type="project" value="InterPro"/>
</dbReference>
<dbReference type="GO" id="GO:0005975">
    <property type="term" value="P:carbohydrate metabolic process"/>
    <property type="evidence" value="ECO:0007669"/>
    <property type="project" value="InterPro"/>
</dbReference>
<evidence type="ECO:0000256" key="3">
    <source>
        <dbReference type="ARBA" id="ARBA00022676"/>
    </source>
</evidence>
<dbReference type="GO" id="GO:0008360">
    <property type="term" value="P:regulation of cell shape"/>
    <property type="evidence" value="ECO:0007669"/>
    <property type="project" value="UniProtKB-KW"/>
</dbReference>
<evidence type="ECO:0000256" key="5">
    <source>
        <dbReference type="ARBA" id="ARBA00022960"/>
    </source>
</evidence>
<organism evidence="12">
    <name type="scientific">freshwater metagenome</name>
    <dbReference type="NCBI Taxonomy" id="449393"/>
    <lineage>
        <taxon>unclassified sequences</taxon>
        <taxon>metagenomes</taxon>
        <taxon>ecological metagenomes</taxon>
    </lineage>
</organism>
<keyword evidence="8" id="KW-0131">Cell cycle</keyword>
<keyword evidence="1" id="KW-1003">Cell membrane</keyword>